<proteinExistence type="predicted"/>
<feature type="compositionally biased region" description="Low complexity" evidence="1">
    <location>
        <begin position="84"/>
        <end position="93"/>
    </location>
</feature>
<dbReference type="OrthoDB" id="2425383at2759"/>
<feature type="compositionally biased region" description="Basic and acidic residues" evidence="1">
    <location>
        <begin position="70"/>
        <end position="80"/>
    </location>
</feature>
<dbReference type="AlphaFoldDB" id="A0A397JFU4"/>
<accession>A0A397JFU4</accession>
<name>A0A397JFU4_9GLOM</name>
<dbReference type="Proteomes" id="UP000266861">
    <property type="component" value="Unassembled WGS sequence"/>
</dbReference>
<organism evidence="2 3">
    <name type="scientific">Diversispora epigaea</name>
    <dbReference type="NCBI Taxonomy" id="1348612"/>
    <lineage>
        <taxon>Eukaryota</taxon>
        <taxon>Fungi</taxon>
        <taxon>Fungi incertae sedis</taxon>
        <taxon>Mucoromycota</taxon>
        <taxon>Glomeromycotina</taxon>
        <taxon>Glomeromycetes</taxon>
        <taxon>Diversisporales</taxon>
        <taxon>Diversisporaceae</taxon>
        <taxon>Diversispora</taxon>
    </lineage>
</organism>
<evidence type="ECO:0000313" key="2">
    <source>
        <dbReference type="EMBL" id="RHZ84836.1"/>
    </source>
</evidence>
<gene>
    <name evidence="2" type="ORF">Glove_74g170</name>
</gene>
<evidence type="ECO:0000313" key="3">
    <source>
        <dbReference type="Proteomes" id="UP000266861"/>
    </source>
</evidence>
<dbReference type="EMBL" id="PQFF01000070">
    <property type="protein sequence ID" value="RHZ84836.1"/>
    <property type="molecule type" value="Genomic_DNA"/>
</dbReference>
<evidence type="ECO:0000256" key="1">
    <source>
        <dbReference type="SAM" id="MobiDB-lite"/>
    </source>
</evidence>
<protein>
    <submittedName>
        <fullName evidence="2">Uncharacterized protein</fullName>
    </submittedName>
</protein>
<reference evidence="2 3" key="1">
    <citation type="submission" date="2018-08" db="EMBL/GenBank/DDBJ databases">
        <title>Genome and evolution of the arbuscular mycorrhizal fungus Diversispora epigaea (formerly Glomus versiforme) and its bacterial endosymbionts.</title>
        <authorList>
            <person name="Sun X."/>
            <person name="Fei Z."/>
            <person name="Harrison M."/>
        </authorList>
    </citation>
    <scope>NUCLEOTIDE SEQUENCE [LARGE SCALE GENOMIC DNA]</scope>
    <source>
        <strain evidence="2 3">IT104</strain>
    </source>
</reference>
<keyword evidence="3" id="KW-1185">Reference proteome</keyword>
<feature type="region of interest" description="Disordered" evidence="1">
    <location>
        <begin position="70"/>
        <end position="105"/>
    </location>
</feature>
<comment type="caution">
    <text evidence="2">The sequence shown here is derived from an EMBL/GenBank/DDBJ whole genome shotgun (WGS) entry which is preliminary data.</text>
</comment>
<sequence>MSSELELLRQRVVNLKSPISLALSVTPQASILSSINGHSDKDDIINSTKSLEDKEVDEFLNLKDKERNQKKTVNKIHDQNLNESSKSSINSDSTDPFEYNNNLSQPDKNQIVEQDLKQELSASPTFRKNITSNQNLLNGENQHNQVTAQSIVCIFRKAIQSGQEEILHWYDKRVNEIISNGKVKIKTAKSLVYKEVKQLLPDTTDVNLRQKTLRTKKIYNLFNAVGIEKIEQVMYSANVISNLTNTQIQNIINHVLSAELAQPKTMNKIHDRNNSKISIQTYDHAYFCNKLLEQYPNLYKEYSDGNDDYYGINAESLYPLCKLEHENEEGIEGLRLKKFTDVSIPQISIQTYDHAYFCNKLLEQYPNLYKEYSDGNDDYYGINAESLYPLCKLEHENEEGIEGKYKDRSYYIKCEVSEIGIVMSK</sequence>